<reference evidence="1 2" key="1">
    <citation type="journal article" date="2013" name="BMC Genomics">
        <title>Reconstruction of the lipid metabolism for the microalga Monoraphidium neglectum from its genome sequence reveals characteristics suitable for biofuel production.</title>
        <authorList>
            <person name="Bogen C."/>
            <person name="Al-Dilaimi A."/>
            <person name="Albersmeier A."/>
            <person name="Wichmann J."/>
            <person name="Grundmann M."/>
            <person name="Rupp O."/>
            <person name="Lauersen K.J."/>
            <person name="Blifernez-Klassen O."/>
            <person name="Kalinowski J."/>
            <person name="Goesmann A."/>
            <person name="Mussgnug J.H."/>
            <person name="Kruse O."/>
        </authorList>
    </citation>
    <scope>NUCLEOTIDE SEQUENCE [LARGE SCALE GENOMIC DNA]</scope>
    <source>
        <strain evidence="1 2">SAG 48.87</strain>
    </source>
</reference>
<gene>
    <name evidence="1" type="ORF">MNEG_6749</name>
</gene>
<dbReference type="KEGG" id="mng:MNEG_6749"/>
<sequence>MVIAAYATAVRLTAAAPINLAAAATLASRPAALAALDALPAADLAAKAERLDMTPAELRELIQTSEAINFDAESGYLHYR</sequence>
<dbReference type="RefSeq" id="XP_013900231.1">
    <property type="nucleotide sequence ID" value="XM_014044777.1"/>
</dbReference>
<keyword evidence="2" id="KW-1185">Reference proteome</keyword>
<proteinExistence type="predicted"/>
<name>A0A0D2MKY8_9CHLO</name>
<dbReference type="AlphaFoldDB" id="A0A0D2MKY8"/>
<dbReference type="GeneID" id="25739625"/>
<dbReference type="EMBL" id="KK101347">
    <property type="protein sequence ID" value="KIZ01212.1"/>
    <property type="molecule type" value="Genomic_DNA"/>
</dbReference>
<protein>
    <submittedName>
        <fullName evidence="1">Uncharacterized protein</fullName>
    </submittedName>
</protein>
<accession>A0A0D2MKY8</accession>
<organism evidence="1 2">
    <name type="scientific">Monoraphidium neglectum</name>
    <dbReference type="NCBI Taxonomy" id="145388"/>
    <lineage>
        <taxon>Eukaryota</taxon>
        <taxon>Viridiplantae</taxon>
        <taxon>Chlorophyta</taxon>
        <taxon>core chlorophytes</taxon>
        <taxon>Chlorophyceae</taxon>
        <taxon>CS clade</taxon>
        <taxon>Sphaeropleales</taxon>
        <taxon>Selenastraceae</taxon>
        <taxon>Monoraphidium</taxon>
    </lineage>
</organism>
<evidence type="ECO:0000313" key="2">
    <source>
        <dbReference type="Proteomes" id="UP000054498"/>
    </source>
</evidence>
<evidence type="ECO:0000313" key="1">
    <source>
        <dbReference type="EMBL" id="KIZ01212.1"/>
    </source>
</evidence>
<dbReference type="Proteomes" id="UP000054498">
    <property type="component" value="Unassembled WGS sequence"/>
</dbReference>